<comment type="caution">
    <text evidence="2">The sequence shown here is derived from an EMBL/GenBank/DDBJ whole genome shotgun (WGS) entry which is preliminary data.</text>
</comment>
<dbReference type="AlphaFoldDB" id="A0A5C5X1M0"/>
<accession>A0A5C5X1M0</accession>
<reference evidence="2 3" key="1">
    <citation type="submission" date="2019-02" db="EMBL/GenBank/DDBJ databases">
        <title>Deep-cultivation of Planctomycetes and their phenomic and genomic characterization uncovers novel biology.</title>
        <authorList>
            <person name="Wiegand S."/>
            <person name="Jogler M."/>
            <person name="Boedeker C."/>
            <person name="Pinto D."/>
            <person name="Vollmers J."/>
            <person name="Rivas-Marin E."/>
            <person name="Kohn T."/>
            <person name="Peeters S.H."/>
            <person name="Heuer A."/>
            <person name="Rast P."/>
            <person name="Oberbeckmann S."/>
            <person name="Bunk B."/>
            <person name="Jeske O."/>
            <person name="Meyerdierks A."/>
            <person name="Storesund J.E."/>
            <person name="Kallscheuer N."/>
            <person name="Luecker S."/>
            <person name="Lage O.M."/>
            <person name="Pohl T."/>
            <person name="Merkel B.J."/>
            <person name="Hornburger P."/>
            <person name="Mueller R.-W."/>
            <person name="Bruemmer F."/>
            <person name="Labrenz M."/>
            <person name="Spormann A.M."/>
            <person name="Op Den Camp H."/>
            <person name="Overmann J."/>
            <person name="Amann R."/>
            <person name="Jetten M.S.M."/>
            <person name="Mascher T."/>
            <person name="Medema M.H."/>
            <person name="Devos D.P."/>
            <person name="Kaster A.-K."/>
            <person name="Ovreas L."/>
            <person name="Rohde M."/>
            <person name="Galperin M.Y."/>
            <person name="Jogler C."/>
        </authorList>
    </citation>
    <scope>NUCLEOTIDE SEQUENCE [LARGE SCALE GENOMIC DNA]</scope>
    <source>
        <strain evidence="2 3">CA85</strain>
    </source>
</reference>
<organism evidence="2 3">
    <name type="scientific">Allorhodopirellula solitaria</name>
    <dbReference type="NCBI Taxonomy" id="2527987"/>
    <lineage>
        <taxon>Bacteria</taxon>
        <taxon>Pseudomonadati</taxon>
        <taxon>Planctomycetota</taxon>
        <taxon>Planctomycetia</taxon>
        <taxon>Pirellulales</taxon>
        <taxon>Pirellulaceae</taxon>
        <taxon>Allorhodopirellula</taxon>
    </lineage>
</organism>
<feature type="chain" id="PRO_5023122901" evidence="1">
    <location>
        <begin position="47"/>
        <end position="525"/>
    </location>
</feature>
<keyword evidence="3" id="KW-1185">Reference proteome</keyword>
<dbReference type="Pfam" id="PF07585">
    <property type="entry name" value="BBP7"/>
    <property type="match status" value="1"/>
</dbReference>
<evidence type="ECO:0000313" key="3">
    <source>
        <dbReference type="Proteomes" id="UP000318053"/>
    </source>
</evidence>
<protein>
    <submittedName>
        <fullName evidence="2">Uncharacterized protein</fullName>
    </submittedName>
</protein>
<evidence type="ECO:0000256" key="1">
    <source>
        <dbReference type="SAM" id="SignalP"/>
    </source>
</evidence>
<dbReference type="EMBL" id="SJPK01000016">
    <property type="protein sequence ID" value="TWT56122.1"/>
    <property type="molecule type" value="Genomic_DNA"/>
</dbReference>
<dbReference type="InterPro" id="IPR011446">
    <property type="entry name" value="BBP7"/>
</dbReference>
<feature type="signal peptide" evidence="1">
    <location>
        <begin position="1"/>
        <end position="46"/>
    </location>
</feature>
<evidence type="ECO:0000313" key="2">
    <source>
        <dbReference type="EMBL" id="TWT56122.1"/>
    </source>
</evidence>
<sequence precursor="true">MVDFIMQINPVFPDYTRILMKKNMNTKWKMLTLAAMLSAGTTAATAADNGYISEYGEDAYFAETSEYIGGLYEDGANGNAAGTVSESDYVDEADSALNTVEPVAFVGDSQPSYEHEVYPQHEGYPQDFGSGVVMDTGSYAYASGQGGCSDGSCGPTYAESCRPARSMACETGHWLTLEALLWFPQVRSSVPLVSTSAAGTLPELDQGASVAYGGNDAFGGNLQAGFRVDGGFMLSDDFGVGGRFWMLGQDSDSFSQGGDGTNGSIGIPFYDTDLSTGAENAIRIAYADGIGAGDSDFTGSVSAKSSFSVYAAEAYGRLRLLGGNGYRSDFIGGFSHFNIEDDLSLSATTTQVEVGPGQGNRFSYFDSYTASNEFYGGQIGFLTTVGRGAWTLSALTKVHLGNMDQTLTNASSRTLPAPAGVQEGGIFSPSDQASISRDSFTFAPEANLKLAYRVRENIRFSVGYTFLMWNDVLMAGDNLNRSINSSYLVGDGAGVVQPPQRPAFQGLETDSLFVHGVDLGCVIQF</sequence>
<dbReference type="Proteomes" id="UP000318053">
    <property type="component" value="Unassembled WGS sequence"/>
</dbReference>
<proteinExistence type="predicted"/>
<gene>
    <name evidence="2" type="ORF">CA85_44640</name>
</gene>
<name>A0A5C5X1M0_9BACT</name>
<keyword evidence="1" id="KW-0732">Signal</keyword>